<feature type="domain" description="Radical SAM core" evidence="7">
    <location>
        <begin position="41"/>
        <end position="284"/>
    </location>
</feature>
<sequence length="339" mass="38962">MLEHRDRKWLAAVTGGALICGMYPWQHTRRFNAYPQYFKKTFGERVQKVSIDAGFDCPNRDGTVAFGGCTFCDNEAFNPSYCRPEVSVREQIEVGMRFHQKRYHSPARHLAYFQAFTNTHAPLSHLKRIYQEALAVPGVIGLVIGTRPDCLDAEKLDYFQALAETKYVVLEIGIESCYDATLKRINRGHSFAQAEDAICQTAARGIQVGTHLILGLPGETEAMLLAEAEMLSRLPLNTIKFHQLQLIRGTAMVTDYERHPQDFQFYQLEAYLQLMCRFIERLDPGIVIERFFAEAPPDLDLTPIRWNLRNDQLLQKFECMLELEDTWQGRLCVEPQFIT</sequence>
<dbReference type="Pfam" id="PF04055">
    <property type="entry name" value="Radical_SAM"/>
    <property type="match status" value="1"/>
</dbReference>
<evidence type="ECO:0000313" key="9">
    <source>
        <dbReference type="Proteomes" id="UP001225316"/>
    </source>
</evidence>
<keyword evidence="5" id="KW-0408">Iron</keyword>
<proteinExistence type="predicted"/>
<evidence type="ECO:0000259" key="7">
    <source>
        <dbReference type="PROSITE" id="PS51918"/>
    </source>
</evidence>
<evidence type="ECO:0000256" key="3">
    <source>
        <dbReference type="ARBA" id="ARBA00022691"/>
    </source>
</evidence>
<dbReference type="InterPro" id="IPR058240">
    <property type="entry name" value="rSAM_sf"/>
</dbReference>
<dbReference type="RefSeq" id="WP_308951425.1">
    <property type="nucleotide sequence ID" value="NZ_JARXHW010000040.1"/>
</dbReference>
<keyword evidence="9" id="KW-1185">Reference proteome</keyword>
<evidence type="ECO:0000256" key="6">
    <source>
        <dbReference type="ARBA" id="ARBA00023014"/>
    </source>
</evidence>
<dbReference type="InterPro" id="IPR007197">
    <property type="entry name" value="rSAM"/>
</dbReference>
<dbReference type="InterPro" id="IPR006638">
    <property type="entry name" value="Elp3/MiaA/NifB-like_rSAM"/>
</dbReference>
<dbReference type="EMBL" id="JARXHW010000040">
    <property type="protein sequence ID" value="MDQ8208755.1"/>
    <property type="molecule type" value="Genomic_DNA"/>
</dbReference>
<dbReference type="PANTHER" id="PTHR11135:SF1">
    <property type="entry name" value="PROTEIN YHCC"/>
    <property type="match status" value="1"/>
</dbReference>
<dbReference type="CDD" id="cd01335">
    <property type="entry name" value="Radical_SAM"/>
    <property type="match status" value="1"/>
</dbReference>
<comment type="cofactor">
    <cofactor evidence="1">
        <name>[4Fe-4S] cluster</name>
        <dbReference type="ChEBI" id="CHEBI:49883"/>
    </cofactor>
</comment>
<organism evidence="8 9">
    <name type="scientific">Thalassobacterium maritimum</name>
    <dbReference type="NCBI Taxonomy" id="3041265"/>
    <lineage>
        <taxon>Bacteria</taxon>
        <taxon>Pseudomonadati</taxon>
        <taxon>Verrucomicrobiota</taxon>
        <taxon>Opitutia</taxon>
        <taxon>Puniceicoccales</taxon>
        <taxon>Coraliomargaritaceae</taxon>
        <taxon>Thalassobacterium</taxon>
    </lineage>
</organism>
<accession>A0ABU1AX67</accession>
<dbReference type="SMART" id="SM00729">
    <property type="entry name" value="Elp3"/>
    <property type="match status" value="1"/>
</dbReference>
<dbReference type="InterPro" id="IPR005911">
    <property type="entry name" value="YhcC-like"/>
</dbReference>
<reference evidence="8 9" key="1">
    <citation type="submission" date="2023-04" db="EMBL/GenBank/DDBJ databases">
        <title>A novel bacteria isolated from coastal sediment.</title>
        <authorList>
            <person name="Liu X.-J."/>
            <person name="Du Z.-J."/>
        </authorList>
    </citation>
    <scope>NUCLEOTIDE SEQUENCE [LARGE SCALE GENOMIC DNA]</scope>
    <source>
        <strain evidence="8 9">SDUM461003</strain>
    </source>
</reference>
<name>A0ABU1AX67_9BACT</name>
<evidence type="ECO:0000256" key="2">
    <source>
        <dbReference type="ARBA" id="ARBA00022485"/>
    </source>
</evidence>
<dbReference type="Gene3D" id="3.80.30.20">
    <property type="entry name" value="tm_1862 like domain"/>
    <property type="match status" value="1"/>
</dbReference>
<dbReference type="InterPro" id="IPR032432">
    <property type="entry name" value="Radical_SAM_C"/>
</dbReference>
<keyword evidence="6" id="KW-0411">Iron-sulfur</keyword>
<dbReference type="SFLD" id="SFLDG01091">
    <property type="entry name" value="uncharacterized_CHP01210-like"/>
    <property type="match status" value="1"/>
</dbReference>
<dbReference type="NCBIfam" id="TIGR01212">
    <property type="entry name" value="TIGR01212 family radical SAM protein"/>
    <property type="match status" value="1"/>
</dbReference>
<keyword evidence="4" id="KW-0479">Metal-binding</keyword>
<dbReference type="SUPFAM" id="SSF102114">
    <property type="entry name" value="Radical SAM enzymes"/>
    <property type="match status" value="1"/>
</dbReference>
<dbReference type="InterPro" id="IPR023404">
    <property type="entry name" value="rSAM_horseshoe"/>
</dbReference>
<evidence type="ECO:0000313" key="8">
    <source>
        <dbReference type="EMBL" id="MDQ8208755.1"/>
    </source>
</evidence>
<dbReference type="SFLD" id="SFLDS00029">
    <property type="entry name" value="Radical_SAM"/>
    <property type="match status" value="1"/>
</dbReference>
<evidence type="ECO:0000256" key="4">
    <source>
        <dbReference type="ARBA" id="ARBA00022723"/>
    </source>
</evidence>
<keyword evidence="2" id="KW-0004">4Fe-4S</keyword>
<dbReference type="InterPro" id="IPR039661">
    <property type="entry name" value="ELP3"/>
</dbReference>
<dbReference type="PANTHER" id="PTHR11135">
    <property type="entry name" value="HISTONE ACETYLTRANSFERASE-RELATED"/>
    <property type="match status" value="1"/>
</dbReference>
<gene>
    <name evidence="8" type="ORF">QEH52_14610</name>
</gene>
<dbReference type="Proteomes" id="UP001225316">
    <property type="component" value="Unassembled WGS sequence"/>
</dbReference>
<dbReference type="PROSITE" id="PS51918">
    <property type="entry name" value="RADICAL_SAM"/>
    <property type="match status" value="1"/>
</dbReference>
<evidence type="ECO:0000256" key="1">
    <source>
        <dbReference type="ARBA" id="ARBA00001966"/>
    </source>
</evidence>
<dbReference type="SFLD" id="SFLDG01086">
    <property type="entry name" value="elongater_protein-like"/>
    <property type="match status" value="1"/>
</dbReference>
<protein>
    <submittedName>
        <fullName evidence="8">TIGR01212 family radical SAM protein</fullName>
    </submittedName>
</protein>
<comment type="caution">
    <text evidence="8">The sequence shown here is derived from an EMBL/GenBank/DDBJ whole genome shotgun (WGS) entry which is preliminary data.</text>
</comment>
<keyword evidence="3" id="KW-0949">S-adenosyl-L-methionine</keyword>
<evidence type="ECO:0000256" key="5">
    <source>
        <dbReference type="ARBA" id="ARBA00023004"/>
    </source>
</evidence>
<dbReference type="Pfam" id="PF16199">
    <property type="entry name" value="Radical_SAM_C"/>
    <property type="match status" value="1"/>
</dbReference>